<feature type="domain" description="Histidine kinase/HSP90-like ATPase" evidence="16">
    <location>
        <begin position="338"/>
        <end position="449"/>
    </location>
</feature>
<comment type="catalytic activity">
    <reaction evidence="1">
        <text>ATP + protein L-histidine = ADP + protein N-phospho-L-histidine.</text>
        <dbReference type="EC" id="2.7.13.3"/>
    </reaction>
</comment>
<dbReference type="InterPro" id="IPR004358">
    <property type="entry name" value="Sig_transdc_His_kin-like_C"/>
</dbReference>
<evidence type="ECO:0000256" key="4">
    <source>
        <dbReference type="ARBA" id="ARBA00022475"/>
    </source>
</evidence>
<accession>A0A8D5K069</accession>
<reference evidence="18" key="1">
    <citation type="journal article" date="2021" name="Arch. Microbiol.">
        <title>Methyloradius palustris gen. nov., sp. nov., a methanol-oxidizing bacterium isolated from snow.</title>
        <authorList>
            <person name="Miyadera T."/>
            <person name="Kojima H."/>
            <person name="Fukui M."/>
        </authorList>
    </citation>
    <scope>NUCLEOTIDE SEQUENCE</scope>
    <source>
        <strain evidence="18">Zm11</strain>
    </source>
</reference>
<dbReference type="SUPFAM" id="SSF47384">
    <property type="entry name" value="Homodimeric domain of signal transducing histidine kinase"/>
    <property type="match status" value="1"/>
</dbReference>
<keyword evidence="10" id="KW-0067">ATP-binding</keyword>
<dbReference type="SUPFAM" id="SSF158472">
    <property type="entry name" value="HAMP domain-like"/>
    <property type="match status" value="1"/>
</dbReference>
<feature type="domain" description="Signal transduction histidine kinase dimerisation/phosphoacceptor" evidence="17">
    <location>
        <begin position="230"/>
        <end position="293"/>
    </location>
</feature>
<dbReference type="GO" id="GO:0005524">
    <property type="term" value="F:ATP binding"/>
    <property type="evidence" value="ECO:0007669"/>
    <property type="project" value="UniProtKB-KW"/>
</dbReference>
<keyword evidence="8" id="KW-0547">Nucleotide-binding</keyword>
<keyword evidence="6" id="KW-0808">Transferase</keyword>
<dbReference type="Proteomes" id="UP000826722">
    <property type="component" value="Chromosome"/>
</dbReference>
<keyword evidence="4" id="KW-1003">Cell membrane</keyword>
<evidence type="ECO:0000313" key="18">
    <source>
        <dbReference type="EMBL" id="BCM24448.1"/>
    </source>
</evidence>
<keyword evidence="11 14" id="KW-1133">Transmembrane helix</keyword>
<comment type="subcellular location">
    <subcellularLocation>
        <location evidence="2">Cell inner membrane</location>
        <topology evidence="2">Multi-pass membrane protein</topology>
    </subcellularLocation>
</comment>
<keyword evidence="5" id="KW-0597">Phosphoprotein</keyword>
<dbReference type="RefSeq" id="WP_221764979.1">
    <property type="nucleotide sequence ID" value="NZ_AP024110.1"/>
</dbReference>
<dbReference type="SMART" id="SM00388">
    <property type="entry name" value="HisKA"/>
    <property type="match status" value="1"/>
</dbReference>
<dbReference type="SMART" id="SM00304">
    <property type="entry name" value="HAMP"/>
    <property type="match status" value="1"/>
</dbReference>
<feature type="transmembrane region" description="Helical" evidence="14">
    <location>
        <begin position="150"/>
        <end position="176"/>
    </location>
</feature>
<keyword evidence="13 14" id="KW-0472">Membrane</keyword>
<evidence type="ECO:0000259" key="17">
    <source>
        <dbReference type="SMART" id="SM00388"/>
    </source>
</evidence>
<dbReference type="GO" id="GO:0005886">
    <property type="term" value="C:plasma membrane"/>
    <property type="evidence" value="ECO:0007669"/>
    <property type="project" value="UniProtKB-SubCell"/>
</dbReference>
<evidence type="ECO:0000256" key="14">
    <source>
        <dbReference type="SAM" id="Phobius"/>
    </source>
</evidence>
<dbReference type="GO" id="GO:0000155">
    <property type="term" value="F:phosphorelay sensor kinase activity"/>
    <property type="evidence" value="ECO:0007669"/>
    <property type="project" value="InterPro"/>
</dbReference>
<evidence type="ECO:0000256" key="11">
    <source>
        <dbReference type="ARBA" id="ARBA00022989"/>
    </source>
</evidence>
<protein>
    <recommendedName>
        <fullName evidence="3">histidine kinase</fullName>
        <ecNumber evidence="3">2.7.13.3</ecNumber>
    </recommendedName>
</protein>
<evidence type="ECO:0000259" key="16">
    <source>
        <dbReference type="SMART" id="SM00387"/>
    </source>
</evidence>
<evidence type="ECO:0000256" key="3">
    <source>
        <dbReference type="ARBA" id="ARBA00012438"/>
    </source>
</evidence>
<dbReference type="Gene3D" id="3.30.565.10">
    <property type="entry name" value="Histidine kinase-like ATPase, C-terminal domain"/>
    <property type="match status" value="1"/>
</dbReference>
<dbReference type="EMBL" id="AP024110">
    <property type="protein sequence ID" value="BCM24448.1"/>
    <property type="molecule type" value="Genomic_DNA"/>
</dbReference>
<keyword evidence="9 18" id="KW-0418">Kinase</keyword>
<dbReference type="InterPro" id="IPR003661">
    <property type="entry name" value="HisK_dim/P_dom"/>
</dbReference>
<dbReference type="KEGG" id="mpau:ZMTM_07070"/>
<dbReference type="Pfam" id="PF00672">
    <property type="entry name" value="HAMP"/>
    <property type="match status" value="1"/>
</dbReference>
<feature type="domain" description="HAMP" evidence="15">
    <location>
        <begin position="174"/>
        <end position="229"/>
    </location>
</feature>
<dbReference type="InterPro" id="IPR036890">
    <property type="entry name" value="HATPase_C_sf"/>
</dbReference>
<keyword evidence="19" id="KW-1185">Reference proteome</keyword>
<dbReference type="FunFam" id="3.30.565.10:FF:000006">
    <property type="entry name" value="Sensor histidine kinase WalK"/>
    <property type="match status" value="1"/>
</dbReference>
<evidence type="ECO:0000256" key="13">
    <source>
        <dbReference type="ARBA" id="ARBA00023136"/>
    </source>
</evidence>
<evidence type="ECO:0000256" key="1">
    <source>
        <dbReference type="ARBA" id="ARBA00000085"/>
    </source>
</evidence>
<dbReference type="InterPro" id="IPR050398">
    <property type="entry name" value="HssS/ArlS-like"/>
</dbReference>
<evidence type="ECO:0000256" key="10">
    <source>
        <dbReference type="ARBA" id="ARBA00022840"/>
    </source>
</evidence>
<evidence type="ECO:0000313" key="19">
    <source>
        <dbReference type="Proteomes" id="UP000826722"/>
    </source>
</evidence>
<evidence type="ECO:0000256" key="12">
    <source>
        <dbReference type="ARBA" id="ARBA00023012"/>
    </source>
</evidence>
<dbReference type="Gene3D" id="1.10.287.130">
    <property type="match status" value="1"/>
</dbReference>
<dbReference type="InterPro" id="IPR036097">
    <property type="entry name" value="HisK_dim/P_sf"/>
</dbReference>
<sequence>MGRLFWKIFIGLSLTFLIVSAVIGGMVYLHEHSAKTDEGFMHDKRADFLVGVTANALEYGGEDGAKALFKQWPERRGATVLVVDADGNDLIGRAVPQGSLAEAVDALVEGDQAASVRKVKTPAGNDYILFSPMTADVPPHLRKGPPPPPIFPVLLLQAFGALFTSFLFSAGFAVYLSRPIRYLRQTSRRLAEGHLDARVTPLLAKRNDEMAELGQDFDFMATRLQTLLNAQRQLLHDVSHELRSPVARMRLAVGLAQQQPEKLEAALSRIERETERLDELLGQILTLSRLQTDMSQEVKETISLNELIEDILQDVNFEAQAVGSKVIFKSNAEASVEGHYELLHRALENVIRNAVKYSPEGESVEVSLDKNDHNLITIQVHDHGPGIPETELEAVFEPFYRVTRQHKTEITGHGLGLAIAKRAIEKHKGQVTLSNASQGGLIVKISLHK</sequence>
<evidence type="ECO:0000256" key="8">
    <source>
        <dbReference type="ARBA" id="ARBA00022741"/>
    </source>
</evidence>
<evidence type="ECO:0000256" key="5">
    <source>
        <dbReference type="ARBA" id="ARBA00022553"/>
    </source>
</evidence>
<keyword evidence="12" id="KW-0902">Two-component regulatory system</keyword>
<dbReference type="SMART" id="SM00387">
    <property type="entry name" value="HATPase_c"/>
    <property type="match status" value="1"/>
</dbReference>
<evidence type="ECO:0000256" key="9">
    <source>
        <dbReference type="ARBA" id="ARBA00022777"/>
    </source>
</evidence>
<dbReference type="CDD" id="cd06225">
    <property type="entry name" value="HAMP"/>
    <property type="match status" value="1"/>
</dbReference>
<gene>
    <name evidence="18" type="ORF">ZMTM_07070</name>
</gene>
<evidence type="ECO:0000256" key="6">
    <source>
        <dbReference type="ARBA" id="ARBA00022679"/>
    </source>
</evidence>
<dbReference type="PRINTS" id="PR00344">
    <property type="entry name" value="BCTRLSENSOR"/>
</dbReference>
<keyword evidence="7 14" id="KW-0812">Transmembrane</keyword>
<dbReference type="Pfam" id="PF02518">
    <property type="entry name" value="HATPase_c"/>
    <property type="match status" value="1"/>
</dbReference>
<dbReference type="InterPro" id="IPR003660">
    <property type="entry name" value="HAMP_dom"/>
</dbReference>
<dbReference type="PANTHER" id="PTHR45528:SF1">
    <property type="entry name" value="SENSOR HISTIDINE KINASE CPXA"/>
    <property type="match status" value="1"/>
</dbReference>
<dbReference type="EC" id="2.7.13.3" evidence="3"/>
<evidence type="ECO:0000259" key="15">
    <source>
        <dbReference type="SMART" id="SM00304"/>
    </source>
</evidence>
<dbReference type="InterPro" id="IPR003594">
    <property type="entry name" value="HATPase_dom"/>
</dbReference>
<dbReference type="SUPFAM" id="SSF55874">
    <property type="entry name" value="ATPase domain of HSP90 chaperone/DNA topoisomerase II/histidine kinase"/>
    <property type="match status" value="1"/>
</dbReference>
<organism evidence="18 19">
    <name type="scientific">Methyloradius palustris</name>
    <dbReference type="NCBI Taxonomy" id="2778876"/>
    <lineage>
        <taxon>Bacteria</taxon>
        <taxon>Pseudomonadati</taxon>
        <taxon>Pseudomonadota</taxon>
        <taxon>Betaproteobacteria</taxon>
        <taxon>Nitrosomonadales</taxon>
        <taxon>Methylophilaceae</taxon>
        <taxon>Methyloradius</taxon>
    </lineage>
</organism>
<evidence type="ECO:0000256" key="2">
    <source>
        <dbReference type="ARBA" id="ARBA00004429"/>
    </source>
</evidence>
<dbReference type="Gene3D" id="6.10.340.10">
    <property type="match status" value="1"/>
</dbReference>
<dbReference type="CDD" id="cd00082">
    <property type="entry name" value="HisKA"/>
    <property type="match status" value="1"/>
</dbReference>
<dbReference type="PANTHER" id="PTHR45528">
    <property type="entry name" value="SENSOR HISTIDINE KINASE CPXA"/>
    <property type="match status" value="1"/>
</dbReference>
<name>A0A8D5K069_9PROT</name>
<evidence type="ECO:0000256" key="7">
    <source>
        <dbReference type="ARBA" id="ARBA00022692"/>
    </source>
</evidence>
<dbReference type="AlphaFoldDB" id="A0A8D5K069"/>
<dbReference type="Pfam" id="PF00512">
    <property type="entry name" value="HisKA"/>
    <property type="match status" value="1"/>
</dbReference>
<proteinExistence type="predicted"/>